<keyword evidence="1 3" id="KW-0808">Transferase</keyword>
<dbReference type="InterPro" id="IPR025877">
    <property type="entry name" value="MobA-like_NTP_Trfase"/>
</dbReference>
<proteinExistence type="predicted"/>
<feature type="domain" description="MobA-like NTP transferase" evidence="2">
    <location>
        <begin position="14"/>
        <end position="165"/>
    </location>
</feature>
<accession>A0ABY5DZJ9</accession>
<keyword evidence="4" id="KW-1185">Reference proteome</keyword>
<reference evidence="3 4" key="1">
    <citation type="submission" date="2022-06" db="EMBL/GenBank/DDBJ databases">
        <title>Paraconexibacter antarcticus.</title>
        <authorList>
            <person name="Kim C.S."/>
        </authorList>
    </citation>
    <scope>NUCLEOTIDE SEQUENCE [LARGE SCALE GENOMIC DNA]</scope>
    <source>
        <strain evidence="3 4">02-257</strain>
    </source>
</reference>
<organism evidence="3 4">
    <name type="scientific">Paraconexibacter antarcticus</name>
    <dbReference type="NCBI Taxonomy" id="2949664"/>
    <lineage>
        <taxon>Bacteria</taxon>
        <taxon>Bacillati</taxon>
        <taxon>Actinomycetota</taxon>
        <taxon>Thermoleophilia</taxon>
        <taxon>Solirubrobacterales</taxon>
        <taxon>Paraconexibacteraceae</taxon>
        <taxon>Paraconexibacter</taxon>
    </lineage>
</organism>
<evidence type="ECO:0000259" key="2">
    <source>
        <dbReference type="Pfam" id="PF12804"/>
    </source>
</evidence>
<evidence type="ECO:0000313" key="3">
    <source>
        <dbReference type="EMBL" id="UTI65994.1"/>
    </source>
</evidence>
<name>A0ABY5DZJ9_9ACTN</name>
<dbReference type="InterPro" id="IPR029044">
    <property type="entry name" value="Nucleotide-diphossugar_trans"/>
</dbReference>
<dbReference type="RefSeq" id="WP_254572672.1">
    <property type="nucleotide sequence ID" value="NZ_CP098502.1"/>
</dbReference>
<dbReference type="SUPFAM" id="SSF53448">
    <property type="entry name" value="Nucleotide-diphospho-sugar transferases"/>
    <property type="match status" value="1"/>
</dbReference>
<evidence type="ECO:0000256" key="1">
    <source>
        <dbReference type="ARBA" id="ARBA00022679"/>
    </source>
</evidence>
<dbReference type="EMBL" id="CP098502">
    <property type="protein sequence ID" value="UTI65994.1"/>
    <property type="molecule type" value="Genomic_DNA"/>
</dbReference>
<protein>
    <submittedName>
        <fullName evidence="3">NTP transferase domain-containing protein</fullName>
    </submittedName>
</protein>
<dbReference type="Pfam" id="PF12804">
    <property type="entry name" value="NTP_transf_3"/>
    <property type="match status" value="1"/>
</dbReference>
<dbReference type="Proteomes" id="UP001056035">
    <property type="component" value="Chromosome"/>
</dbReference>
<sequence length="202" mass="20526">MAAPRHPAPLPCAGAVLAGGAGRRIGGDKATVPVAGRPLLLHALAAVTRVARPVAVVARTDSALPPLPEGVTRVDEPDGVRHPLAGVVHALERAGGPVLVCAADLALLDPATLRVILVAAALAPGAPAVVPRTGRQLQVLCALYRPAALPGLRARGEDARAQDVVMGLGAAVVPFEDATPFFNVNTPEDVGRAEALLAARER</sequence>
<dbReference type="PANTHER" id="PTHR19136">
    <property type="entry name" value="MOLYBDENUM COFACTOR GUANYLYLTRANSFERASE"/>
    <property type="match status" value="1"/>
</dbReference>
<dbReference type="PANTHER" id="PTHR19136:SF81">
    <property type="entry name" value="MOLYBDENUM COFACTOR GUANYLYLTRANSFERASE"/>
    <property type="match status" value="1"/>
</dbReference>
<dbReference type="Gene3D" id="3.90.550.10">
    <property type="entry name" value="Spore Coat Polysaccharide Biosynthesis Protein SpsA, Chain A"/>
    <property type="match status" value="1"/>
</dbReference>
<dbReference type="GO" id="GO:0016740">
    <property type="term" value="F:transferase activity"/>
    <property type="evidence" value="ECO:0007669"/>
    <property type="project" value="UniProtKB-KW"/>
</dbReference>
<gene>
    <name evidence="3" type="ORF">NBH00_07235</name>
</gene>
<evidence type="ECO:0000313" key="4">
    <source>
        <dbReference type="Proteomes" id="UP001056035"/>
    </source>
</evidence>